<dbReference type="HAMAP" id="MF_01366">
    <property type="entry name" value="Ribosomal_uL13"/>
    <property type="match status" value="1"/>
</dbReference>
<evidence type="ECO:0000313" key="5">
    <source>
        <dbReference type="EMBL" id="OHA47060.1"/>
    </source>
</evidence>
<comment type="function">
    <text evidence="4">This protein is one of the early assembly proteins of the 50S ribosomal subunit, although it is not seen to bind rRNA by itself. It is important during the early stages of 50S assembly.</text>
</comment>
<dbReference type="GO" id="GO:1990904">
    <property type="term" value="C:ribonucleoprotein complex"/>
    <property type="evidence" value="ECO:0007669"/>
    <property type="project" value="UniProtKB-KW"/>
</dbReference>
<dbReference type="NCBIfam" id="TIGR01066">
    <property type="entry name" value="rplM_bact"/>
    <property type="match status" value="1"/>
</dbReference>
<dbReference type="SUPFAM" id="SSF52161">
    <property type="entry name" value="Ribosomal protein L13"/>
    <property type="match status" value="1"/>
</dbReference>
<name>A0A1G2PFF4_9BACT</name>
<dbReference type="GO" id="GO:0003735">
    <property type="term" value="F:structural constituent of ribosome"/>
    <property type="evidence" value="ECO:0007669"/>
    <property type="project" value="InterPro"/>
</dbReference>
<dbReference type="Proteomes" id="UP000178869">
    <property type="component" value="Unassembled WGS sequence"/>
</dbReference>
<reference evidence="5 6" key="1">
    <citation type="journal article" date="2016" name="Nat. Commun.">
        <title>Thousands of microbial genomes shed light on interconnected biogeochemical processes in an aquifer system.</title>
        <authorList>
            <person name="Anantharaman K."/>
            <person name="Brown C.T."/>
            <person name="Hug L.A."/>
            <person name="Sharon I."/>
            <person name="Castelle C.J."/>
            <person name="Probst A.J."/>
            <person name="Thomas B.C."/>
            <person name="Singh A."/>
            <person name="Wilkins M.J."/>
            <person name="Karaoz U."/>
            <person name="Brodie E.L."/>
            <person name="Williams K.H."/>
            <person name="Hubbard S.S."/>
            <person name="Banfield J.F."/>
        </authorList>
    </citation>
    <scope>NUCLEOTIDE SEQUENCE [LARGE SCALE GENOMIC DNA]</scope>
</reference>
<keyword evidence="2 4" id="KW-0689">Ribosomal protein</keyword>
<dbReference type="GO" id="GO:0006412">
    <property type="term" value="P:translation"/>
    <property type="evidence" value="ECO:0007669"/>
    <property type="project" value="UniProtKB-UniRule"/>
</dbReference>
<dbReference type="PIRSF" id="PIRSF002181">
    <property type="entry name" value="Ribosomal_L13"/>
    <property type="match status" value="1"/>
</dbReference>
<gene>
    <name evidence="4" type="primary">rplM</name>
    <name evidence="5" type="ORF">A2828_03765</name>
</gene>
<evidence type="ECO:0000313" key="6">
    <source>
        <dbReference type="Proteomes" id="UP000178869"/>
    </source>
</evidence>
<proteinExistence type="inferred from homology"/>
<dbReference type="GO" id="GO:0005840">
    <property type="term" value="C:ribosome"/>
    <property type="evidence" value="ECO:0007669"/>
    <property type="project" value="UniProtKB-KW"/>
</dbReference>
<dbReference type="InterPro" id="IPR005823">
    <property type="entry name" value="Ribosomal_uL13_bac-type"/>
</dbReference>
<dbReference type="CDD" id="cd00392">
    <property type="entry name" value="Ribosomal_L13"/>
    <property type="match status" value="1"/>
</dbReference>
<evidence type="ECO:0000256" key="3">
    <source>
        <dbReference type="ARBA" id="ARBA00023274"/>
    </source>
</evidence>
<organism evidence="5 6">
    <name type="scientific">Candidatus Terrybacteria bacterium RIFCSPHIGHO2_01_FULL_43_35</name>
    <dbReference type="NCBI Taxonomy" id="1802361"/>
    <lineage>
        <taxon>Bacteria</taxon>
        <taxon>Candidatus Terryibacteriota</taxon>
    </lineage>
</organism>
<comment type="caution">
    <text evidence="5">The sequence shown here is derived from an EMBL/GenBank/DDBJ whole genome shotgun (WGS) entry which is preliminary data.</text>
</comment>
<dbReference type="InterPro" id="IPR005822">
    <property type="entry name" value="Ribosomal_uL13"/>
</dbReference>
<dbReference type="Gene3D" id="3.90.1180.10">
    <property type="entry name" value="Ribosomal protein L13"/>
    <property type="match status" value="1"/>
</dbReference>
<dbReference type="GO" id="GO:0017148">
    <property type="term" value="P:negative regulation of translation"/>
    <property type="evidence" value="ECO:0007669"/>
    <property type="project" value="TreeGrafter"/>
</dbReference>
<accession>A0A1G2PFF4</accession>
<dbReference type="Pfam" id="PF00572">
    <property type="entry name" value="Ribosomal_L13"/>
    <property type="match status" value="1"/>
</dbReference>
<comment type="similarity">
    <text evidence="1 4">Belongs to the universal ribosomal protein uL13 family.</text>
</comment>
<comment type="subunit">
    <text evidence="4">Part of the 50S ribosomal subunit.</text>
</comment>
<dbReference type="PANTHER" id="PTHR11545:SF2">
    <property type="entry name" value="LARGE RIBOSOMAL SUBUNIT PROTEIN UL13M"/>
    <property type="match status" value="1"/>
</dbReference>
<sequence>MQRKNITIDASGKKVGRLAVQIANILRGKDASNFAPNLDPGVSVSVINVGRMEFSKRKQRSKTYWRHSGYLGGIKFTSAEYLWKKNPNEVLRRAIWGMLPSNRLRARMMRHLEILSGEKNK</sequence>
<evidence type="ECO:0000256" key="1">
    <source>
        <dbReference type="ARBA" id="ARBA00006227"/>
    </source>
</evidence>
<dbReference type="PANTHER" id="PTHR11545">
    <property type="entry name" value="RIBOSOMAL PROTEIN L13"/>
    <property type="match status" value="1"/>
</dbReference>
<dbReference type="AlphaFoldDB" id="A0A1G2PFF4"/>
<dbReference type="EMBL" id="MHSR01000008">
    <property type="protein sequence ID" value="OHA47060.1"/>
    <property type="molecule type" value="Genomic_DNA"/>
</dbReference>
<dbReference type="GO" id="GO:0003729">
    <property type="term" value="F:mRNA binding"/>
    <property type="evidence" value="ECO:0007669"/>
    <property type="project" value="TreeGrafter"/>
</dbReference>
<evidence type="ECO:0000256" key="2">
    <source>
        <dbReference type="ARBA" id="ARBA00022980"/>
    </source>
</evidence>
<keyword evidence="3 4" id="KW-0687">Ribonucleoprotein</keyword>
<protein>
    <recommendedName>
        <fullName evidence="4">Large ribosomal subunit protein uL13</fullName>
    </recommendedName>
</protein>
<dbReference type="InterPro" id="IPR036899">
    <property type="entry name" value="Ribosomal_uL13_sf"/>
</dbReference>
<evidence type="ECO:0000256" key="4">
    <source>
        <dbReference type="HAMAP-Rule" id="MF_01366"/>
    </source>
</evidence>